<evidence type="ECO:0000313" key="3">
    <source>
        <dbReference type="Proteomes" id="UP000299102"/>
    </source>
</evidence>
<feature type="region of interest" description="Disordered" evidence="1">
    <location>
        <begin position="1"/>
        <end position="54"/>
    </location>
</feature>
<proteinExistence type="predicted"/>
<comment type="caution">
    <text evidence="2">The sequence shown here is derived from an EMBL/GenBank/DDBJ whole genome shotgun (WGS) entry which is preliminary data.</text>
</comment>
<dbReference type="EMBL" id="BGZK01000011">
    <property type="protein sequence ID" value="GBP03798.1"/>
    <property type="molecule type" value="Genomic_DNA"/>
</dbReference>
<feature type="compositionally biased region" description="Polar residues" evidence="1">
    <location>
        <begin position="17"/>
        <end position="28"/>
    </location>
</feature>
<evidence type="ECO:0000313" key="2">
    <source>
        <dbReference type="EMBL" id="GBP03798.1"/>
    </source>
</evidence>
<name>A0A4C1SRE3_EUMVA</name>
<organism evidence="2 3">
    <name type="scientific">Eumeta variegata</name>
    <name type="common">Bagworm moth</name>
    <name type="synonym">Eumeta japonica</name>
    <dbReference type="NCBI Taxonomy" id="151549"/>
    <lineage>
        <taxon>Eukaryota</taxon>
        <taxon>Metazoa</taxon>
        <taxon>Ecdysozoa</taxon>
        <taxon>Arthropoda</taxon>
        <taxon>Hexapoda</taxon>
        <taxon>Insecta</taxon>
        <taxon>Pterygota</taxon>
        <taxon>Neoptera</taxon>
        <taxon>Endopterygota</taxon>
        <taxon>Lepidoptera</taxon>
        <taxon>Glossata</taxon>
        <taxon>Ditrysia</taxon>
        <taxon>Tineoidea</taxon>
        <taxon>Psychidae</taxon>
        <taxon>Oiketicinae</taxon>
        <taxon>Eumeta</taxon>
    </lineage>
</organism>
<evidence type="ECO:0000256" key="1">
    <source>
        <dbReference type="SAM" id="MobiDB-lite"/>
    </source>
</evidence>
<dbReference type="AlphaFoldDB" id="A0A4C1SRE3"/>
<accession>A0A4C1SRE3</accession>
<reference evidence="2 3" key="1">
    <citation type="journal article" date="2019" name="Commun. Biol.">
        <title>The bagworm genome reveals a unique fibroin gene that provides high tensile strength.</title>
        <authorList>
            <person name="Kono N."/>
            <person name="Nakamura H."/>
            <person name="Ohtoshi R."/>
            <person name="Tomita M."/>
            <person name="Numata K."/>
            <person name="Arakawa K."/>
        </authorList>
    </citation>
    <scope>NUCLEOTIDE SEQUENCE [LARGE SCALE GENOMIC DNA]</scope>
</reference>
<gene>
    <name evidence="2" type="ORF">EVAR_2507_1</name>
</gene>
<dbReference type="Proteomes" id="UP000299102">
    <property type="component" value="Unassembled WGS sequence"/>
</dbReference>
<sequence>MADPSRQQCVPAHPTYPRNNSPQNGVTRSRQDSRGLHAPPWVFPSRLTPHSPPRNEAVVGNHLQRGRWTPNYSELVPSFPLEYMGHLPEYRSDLIRAL</sequence>
<keyword evidence="3" id="KW-1185">Reference proteome</keyword>
<protein>
    <submittedName>
        <fullName evidence="2">Uncharacterized protein</fullName>
    </submittedName>
</protein>